<proteinExistence type="predicted"/>
<dbReference type="Gene3D" id="3.10.450.40">
    <property type="match status" value="1"/>
</dbReference>
<reference evidence="2" key="1">
    <citation type="submission" date="2018-06" db="EMBL/GenBank/DDBJ databases">
        <authorList>
            <person name="Zhirakovskaya E."/>
        </authorList>
    </citation>
    <scope>NUCLEOTIDE SEQUENCE</scope>
</reference>
<dbReference type="AlphaFoldDB" id="A0A3B1BFF3"/>
<gene>
    <name evidence="2" type="ORF">MNBD_GAMMA24-1931</name>
</gene>
<dbReference type="EMBL" id="UOFZ01000104">
    <property type="protein sequence ID" value="VAX13171.1"/>
    <property type="molecule type" value="Genomic_DNA"/>
</dbReference>
<accession>A0A3B1BFF3</accession>
<dbReference type="InterPro" id="IPR025711">
    <property type="entry name" value="PepSY"/>
</dbReference>
<organism evidence="2">
    <name type="scientific">hydrothermal vent metagenome</name>
    <dbReference type="NCBI Taxonomy" id="652676"/>
    <lineage>
        <taxon>unclassified sequences</taxon>
        <taxon>metagenomes</taxon>
        <taxon>ecological metagenomes</taxon>
    </lineage>
</organism>
<evidence type="ECO:0000313" key="2">
    <source>
        <dbReference type="EMBL" id="VAX13171.1"/>
    </source>
</evidence>
<name>A0A3B1BFF3_9ZZZZ</name>
<evidence type="ECO:0000259" key="1">
    <source>
        <dbReference type="Pfam" id="PF03413"/>
    </source>
</evidence>
<dbReference type="Pfam" id="PF03413">
    <property type="entry name" value="PepSY"/>
    <property type="match status" value="1"/>
</dbReference>
<protein>
    <recommendedName>
        <fullName evidence="1">PepSY domain-containing protein</fullName>
    </recommendedName>
</protein>
<feature type="domain" description="PepSY" evidence="1">
    <location>
        <begin position="42"/>
        <end position="99"/>
    </location>
</feature>
<sequence length="103" mass="11969">MKSRWLWLLCIFSSTLILAPKLALADNDHDLALELKQAGDILPLEKILDKAQQLHPGHVLEVELEKKKLRYIYEIETVDTKGNVWEMRFDARTAKLLNTNQEK</sequence>